<accession>A0ABT1L683</accession>
<protein>
    <submittedName>
        <fullName evidence="1">Uncharacterized protein</fullName>
    </submittedName>
</protein>
<dbReference type="RefSeq" id="WP_258569531.1">
    <property type="nucleotide sequence ID" value="NZ_JAKUDN010000002.1"/>
</dbReference>
<dbReference type="EMBL" id="JAKUDN010000002">
    <property type="protein sequence ID" value="MCP8352426.1"/>
    <property type="molecule type" value="Genomic_DNA"/>
</dbReference>
<sequence>MAKIDKDLEALKSQLKESGSQLLVSEEAKMAWDNMNPYLKISNKPKNKPTGDAIMPWGDQEPTNFSTESGGQFVHHPAKGGMGAWAEVSNAVTAKFDQSASLTKSAMVTVVEVVDALYAQGWRAFKIEAGSSHMQLACWSYVSTKKDVKISGFKPTQAHQEWHARVEEEWSEVKRDLDASVVDVSAKLDS</sequence>
<reference evidence="1 2" key="1">
    <citation type="journal article" date="2022" name="Nat. Microbiol.">
        <title>The microbiome of a bacterivorous marine choanoflagellate contains a resource-demanding obligate bacterial associate.</title>
        <authorList>
            <person name="Needham D.M."/>
            <person name="Poirier C."/>
            <person name="Bachy C."/>
            <person name="George E.E."/>
            <person name="Wilken S."/>
            <person name="Yung C.C.M."/>
            <person name="Limardo A.J."/>
            <person name="Morando M."/>
            <person name="Sudek L."/>
            <person name="Malmstrom R.R."/>
            <person name="Keeling P.J."/>
            <person name="Santoro A.E."/>
            <person name="Worden A.Z."/>
        </authorList>
    </citation>
    <scope>NUCLEOTIDE SEQUENCE [LARGE SCALE GENOMIC DNA]</scope>
    <source>
        <strain evidence="1 2">Comchoano-2</strain>
    </source>
</reference>
<evidence type="ECO:0000313" key="2">
    <source>
        <dbReference type="Proteomes" id="UP001320768"/>
    </source>
</evidence>
<comment type="caution">
    <text evidence="1">The sequence shown here is derived from an EMBL/GenBank/DDBJ whole genome shotgun (WGS) entry which is preliminary data.</text>
</comment>
<proteinExistence type="predicted"/>
<gene>
    <name evidence="1" type="ORF">MKS91_03870</name>
</gene>
<dbReference type="Proteomes" id="UP001320768">
    <property type="component" value="Unassembled WGS sequence"/>
</dbReference>
<name>A0ABT1L683_9GAMM</name>
<organism evidence="1 2">
    <name type="scientific">Candidatus Synchoanobacter obligatus</name>
    <dbReference type="NCBI Taxonomy" id="2919597"/>
    <lineage>
        <taxon>Bacteria</taxon>
        <taxon>Pseudomonadati</taxon>
        <taxon>Pseudomonadota</taxon>
        <taxon>Gammaproteobacteria</taxon>
        <taxon>Candidatus Comchoanobacterales</taxon>
        <taxon>Candidatus Comchoanobacteraceae</taxon>
        <taxon>Candidatus Synchoanobacter</taxon>
    </lineage>
</organism>
<keyword evidence="2" id="KW-1185">Reference proteome</keyword>
<evidence type="ECO:0000313" key="1">
    <source>
        <dbReference type="EMBL" id="MCP8352426.1"/>
    </source>
</evidence>